<feature type="binding site" evidence="15">
    <location>
        <position position="35"/>
    </location>
    <ligand>
        <name>[4Fe-4S] cluster</name>
        <dbReference type="ChEBI" id="CHEBI:49883"/>
        <label>1</label>
    </ligand>
</feature>
<dbReference type="InterPro" id="IPR027394">
    <property type="entry name" value="Cytochrome-c3_hydrogenase_C"/>
</dbReference>
<accession>A0A1Y2K3U8</accession>
<dbReference type="GO" id="GO:0044569">
    <property type="term" value="C:[Ni-Fe] hydrogenase complex"/>
    <property type="evidence" value="ECO:0007669"/>
    <property type="project" value="TreeGrafter"/>
</dbReference>
<protein>
    <recommendedName>
        <fullName evidence="6">hydrogenase (acceptor)</fullName>
        <ecNumber evidence="6">1.12.99.6</ecNumber>
    </recommendedName>
</protein>
<evidence type="ECO:0000256" key="14">
    <source>
        <dbReference type="ARBA" id="ARBA00048757"/>
    </source>
</evidence>
<dbReference type="Proteomes" id="UP000194003">
    <property type="component" value="Unassembled WGS sequence"/>
</dbReference>
<comment type="subunit">
    <text evidence="5">Heterodimer of a large and a small subunit.</text>
</comment>
<reference evidence="18 19" key="1">
    <citation type="journal article" date="2016" name="BMC Genomics">
        <title>Combined genomic and structural analyses of a cultured magnetotactic bacterium reveals its niche adaptation to a dynamic environment.</title>
        <authorList>
            <person name="Araujo A.C."/>
            <person name="Morillo V."/>
            <person name="Cypriano J."/>
            <person name="Teixeira L.C."/>
            <person name="Leao P."/>
            <person name="Lyra S."/>
            <person name="Almeida L.G."/>
            <person name="Bazylinski D.A."/>
            <person name="Vasconcellos A.T."/>
            <person name="Abreu F."/>
            <person name="Lins U."/>
        </authorList>
    </citation>
    <scope>NUCLEOTIDE SEQUENCE [LARGE SCALE GENOMIC DNA]</scope>
    <source>
        <strain evidence="18 19">IT-1</strain>
    </source>
</reference>
<evidence type="ECO:0000313" key="19">
    <source>
        <dbReference type="Proteomes" id="UP000194003"/>
    </source>
</evidence>
<evidence type="ECO:0000256" key="4">
    <source>
        <dbReference type="ARBA" id="ARBA00006605"/>
    </source>
</evidence>
<dbReference type="SUPFAM" id="SSF56770">
    <property type="entry name" value="HydA/Nqo6-like"/>
    <property type="match status" value="1"/>
</dbReference>
<feature type="binding site" evidence="15">
    <location>
        <position position="208"/>
    </location>
    <ligand>
        <name>[4Fe-4S] cluster</name>
        <dbReference type="ChEBI" id="CHEBI:49883"/>
        <label>2</label>
    </ligand>
</feature>
<keyword evidence="9" id="KW-0732">Signal</keyword>
<dbReference type="GO" id="GO:0046872">
    <property type="term" value="F:metal ion binding"/>
    <property type="evidence" value="ECO:0007669"/>
    <property type="project" value="UniProtKB-KW"/>
</dbReference>
<evidence type="ECO:0000256" key="6">
    <source>
        <dbReference type="ARBA" id="ARBA00012082"/>
    </source>
</evidence>
<dbReference type="GO" id="GO:0009055">
    <property type="term" value="F:electron transfer activity"/>
    <property type="evidence" value="ECO:0007669"/>
    <property type="project" value="TreeGrafter"/>
</dbReference>
<comment type="subcellular location">
    <subcellularLocation>
        <location evidence="3">Cell envelope</location>
    </subcellularLocation>
</comment>
<dbReference type="EC" id="1.12.99.6" evidence="6"/>
<keyword evidence="13 15" id="KW-0003">3Fe-4S</keyword>
<evidence type="ECO:0000256" key="5">
    <source>
        <dbReference type="ARBA" id="ARBA00011771"/>
    </source>
</evidence>
<evidence type="ECO:0000256" key="15">
    <source>
        <dbReference type="PIRSR" id="PIRSR000310-1"/>
    </source>
</evidence>
<evidence type="ECO:0000256" key="8">
    <source>
        <dbReference type="ARBA" id="ARBA00022723"/>
    </source>
</evidence>
<feature type="domain" description="Cytochrome-c3 hydrogenase C-terminal" evidence="17">
    <location>
        <begin position="200"/>
        <end position="277"/>
    </location>
</feature>
<dbReference type="GO" id="GO:0051539">
    <property type="term" value="F:4 iron, 4 sulfur cluster binding"/>
    <property type="evidence" value="ECO:0007669"/>
    <property type="project" value="UniProtKB-KW"/>
</dbReference>
<evidence type="ECO:0000256" key="2">
    <source>
        <dbReference type="ARBA" id="ARBA00001966"/>
    </source>
</evidence>
<dbReference type="Pfam" id="PF14720">
    <property type="entry name" value="NiFe_hyd_SSU_C"/>
    <property type="match status" value="1"/>
</dbReference>
<keyword evidence="19" id="KW-1185">Reference proteome</keyword>
<gene>
    <name evidence="18" type="ORF">MAIT1_03656</name>
</gene>
<feature type="binding site" evidence="15">
    <location>
        <position position="133"/>
    </location>
    <ligand>
        <name>[4Fe-4S] cluster</name>
        <dbReference type="ChEBI" id="CHEBI:49883"/>
        <label>1</label>
    </ligand>
</feature>
<dbReference type="GO" id="GO:0008901">
    <property type="term" value="F:ferredoxin hydrogenase activity"/>
    <property type="evidence" value="ECO:0007669"/>
    <property type="project" value="InterPro"/>
</dbReference>
<dbReference type="InterPro" id="IPR001821">
    <property type="entry name" value="NiFe_hydrogenase_ssu"/>
</dbReference>
<evidence type="ECO:0000313" key="18">
    <source>
        <dbReference type="EMBL" id="OSM04085.1"/>
    </source>
</evidence>
<keyword evidence="7 15" id="KW-0004">4Fe-4S</keyword>
<dbReference type="GO" id="GO:0033748">
    <property type="term" value="F:hydrogenase (acceptor) activity"/>
    <property type="evidence" value="ECO:0007669"/>
    <property type="project" value="UniProtKB-EC"/>
</dbReference>
<comment type="similarity">
    <text evidence="4">Belongs to the [NiFe]/[NiFeSe] hydrogenase small subunit family.</text>
</comment>
<evidence type="ECO:0000259" key="17">
    <source>
        <dbReference type="Pfam" id="PF14720"/>
    </source>
</evidence>
<evidence type="ECO:0000256" key="9">
    <source>
        <dbReference type="ARBA" id="ARBA00022729"/>
    </source>
</evidence>
<feature type="binding site" evidence="15">
    <location>
        <position position="233"/>
    </location>
    <ligand>
        <name>[4Fe-4S] cluster</name>
        <dbReference type="ChEBI" id="CHEBI:49883"/>
        <label>2</label>
    </ligand>
</feature>
<dbReference type="Pfam" id="PF01058">
    <property type="entry name" value="Oxidored_q6"/>
    <property type="match status" value="1"/>
</dbReference>
<feature type="binding site" evidence="15">
    <location>
        <position position="239"/>
    </location>
    <ligand>
        <name>[4Fe-4S] cluster</name>
        <dbReference type="ChEBI" id="CHEBI:49883"/>
        <label>2</label>
    </ligand>
</feature>
<evidence type="ECO:0000256" key="7">
    <source>
        <dbReference type="ARBA" id="ARBA00022485"/>
    </source>
</evidence>
<dbReference type="NCBIfam" id="TIGR00391">
    <property type="entry name" value="hydA"/>
    <property type="match status" value="1"/>
</dbReference>
<evidence type="ECO:0000256" key="11">
    <source>
        <dbReference type="ARBA" id="ARBA00023004"/>
    </source>
</evidence>
<evidence type="ECO:0000259" key="16">
    <source>
        <dbReference type="Pfam" id="PF01058"/>
    </source>
</evidence>
<feature type="binding site" evidence="15">
    <location>
        <position position="205"/>
    </location>
    <ligand>
        <name>[4Fe-4S] cluster</name>
        <dbReference type="ChEBI" id="CHEBI:49883"/>
        <label>2</label>
    </ligand>
</feature>
<dbReference type="AlphaFoldDB" id="A0A1Y2K3U8"/>
<dbReference type="EMBL" id="LVJN01000019">
    <property type="protein sequence ID" value="OSM04085.1"/>
    <property type="molecule type" value="Genomic_DNA"/>
</dbReference>
<dbReference type="PIRSF" id="PIRSF000310">
    <property type="entry name" value="NiFe_hyd_ssu"/>
    <property type="match status" value="1"/>
</dbReference>
<evidence type="ECO:0000256" key="10">
    <source>
        <dbReference type="ARBA" id="ARBA00023002"/>
    </source>
</evidence>
<sequence>MAATLGLPYSAGAKIAAAATAPDRPIVLWLSGQECTGCSESLLRADHPTLEHLLLDALSLDYHETLCAAAGHQIEALRKDTVENKKGRYVLVVEGAIPLADNGIYCKIGGRTMIDLVTEAAEGALAIIAIGSCASWGGVAAASPNPTHAVGAPEALKGKTVVTIPGCPPNPHNFIATVLHLLTFGKAPALDDKGRPLFAYGKRVHDHCERRAHFNAGRFAERFGDEGHRQGWCLYKLGCKGPETYANCPSLRFSDGAGGVWPVSVGHPCFGCTEQGVGFSKGIHQLAEVQEKLPSGVHPNVDETRGQGVTTLTAALTAGAVGAAVGAAGVGLCKMERRNLSCELPPDKSSDAAQRNSKK</sequence>
<dbReference type="GO" id="GO:0009061">
    <property type="term" value="P:anaerobic respiration"/>
    <property type="evidence" value="ECO:0007669"/>
    <property type="project" value="TreeGrafter"/>
</dbReference>
<dbReference type="GO" id="GO:0051538">
    <property type="term" value="F:3 iron, 4 sulfur cluster binding"/>
    <property type="evidence" value="ECO:0007669"/>
    <property type="project" value="UniProtKB-KW"/>
</dbReference>
<name>A0A1Y2K3U8_9PROT</name>
<comment type="caution">
    <text evidence="18">The sequence shown here is derived from an EMBL/GenBank/DDBJ whole genome shotgun (WGS) entry which is preliminary data.</text>
</comment>
<feature type="binding site" evidence="15">
    <location>
        <position position="38"/>
    </location>
    <ligand>
        <name>[4Fe-4S] cluster</name>
        <dbReference type="ChEBI" id="CHEBI:49883"/>
        <label>1</label>
    </ligand>
</feature>
<keyword evidence="8 15" id="KW-0479">Metal-binding</keyword>
<feature type="binding site" evidence="15">
    <location>
        <position position="248"/>
    </location>
    <ligand>
        <name>[3Fe-4S] cluster</name>
        <dbReference type="ChEBI" id="CHEBI:21137"/>
    </ligand>
</feature>
<evidence type="ECO:0000256" key="3">
    <source>
        <dbReference type="ARBA" id="ARBA00004196"/>
    </source>
</evidence>
<comment type="cofactor">
    <cofactor evidence="2">
        <name>[4Fe-4S] cluster</name>
        <dbReference type="ChEBI" id="CHEBI:49883"/>
    </cofactor>
</comment>
<evidence type="ECO:0000256" key="1">
    <source>
        <dbReference type="ARBA" id="ARBA00001927"/>
    </source>
</evidence>
<keyword evidence="11 15" id="KW-0408">Iron</keyword>
<dbReference type="PANTHER" id="PTHR30013:SF7">
    <property type="entry name" value="HYDROGENASE-2 SMALL CHAIN"/>
    <property type="match status" value="1"/>
</dbReference>
<comment type="cofactor">
    <cofactor evidence="1">
        <name>[3Fe-4S] cluster</name>
        <dbReference type="ChEBI" id="CHEBI:21137"/>
    </cofactor>
</comment>
<dbReference type="STRING" id="1434232.MAIT1_03656"/>
<dbReference type="InterPro" id="IPR037024">
    <property type="entry name" value="NiFe_Hase_small_N_sf"/>
</dbReference>
<dbReference type="GO" id="GO:0030313">
    <property type="term" value="C:cell envelope"/>
    <property type="evidence" value="ECO:0007669"/>
    <property type="project" value="UniProtKB-SubCell"/>
</dbReference>
<dbReference type="GO" id="GO:0016020">
    <property type="term" value="C:membrane"/>
    <property type="evidence" value="ECO:0007669"/>
    <property type="project" value="TreeGrafter"/>
</dbReference>
<dbReference type="Gene3D" id="3.40.50.700">
    <property type="entry name" value="NADH:ubiquinone oxidoreductase-like, 20kDa subunit"/>
    <property type="match status" value="1"/>
</dbReference>
<dbReference type="GO" id="GO:0009375">
    <property type="term" value="C:ferredoxin hydrogenase complex"/>
    <property type="evidence" value="ECO:0007669"/>
    <property type="project" value="InterPro"/>
</dbReference>
<keyword evidence="10" id="KW-0560">Oxidoreductase</keyword>
<organism evidence="18 19">
    <name type="scientific">Magnetofaba australis IT-1</name>
    <dbReference type="NCBI Taxonomy" id="1434232"/>
    <lineage>
        <taxon>Bacteria</taxon>
        <taxon>Pseudomonadati</taxon>
        <taxon>Pseudomonadota</taxon>
        <taxon>Magnetococcia</taxon>
        <taxon>Magnetococcales</taxon>
        <taxon>Magnetococcaceae</taxon>
        <taxon>Magnetofaba</taxon>
    </lineage>
</organism>
<feature type="binding site" evidence="15">
    <location>
        <position position="167"/>
    </location>
    <ligand>
        <name>[4Fe-4S] cluster</name>
        <dbReference type="ChEBI" id="CHEBI:49883"/>
        <label>1</label>
    </ligand>
</feature>
<dbReference type="PANTHER" id="PTHR30013">
    <property type="entry name" value="NIFE / NIFESE HYDROGENASE SMALL SUBUNIT FAMILY MEMBER"/>
    <property type="match status" value="1"/>
</dbReference>
<dbReference type="Gene3D" id="4.10.480.10">
    <property type="entry name" value="Cytochrome-c3 hydrogenase, C-terminal domain"/>
    <property type="match status" value="1"/>
</dbReference>
<feature type="domain" description="NADH:ubiquinone oxidoreductase-like 20kDa subunit" evidence="16">
    <location>
        <begin position="35"/>
        <end position="181"/>
    </location>
</feature>
<proteinExistence type="inferred from homology"/>
<dbReference type="PRINTS" id="PR00614">
    <property type="entry name" value="NIHGNASESMLL"/>
</dbReference>
<dbReference type="InterPro" id="IPR037148">
    <property type="entry name" value="NiFe-Hase_small_C_sf"/>
</dbReference>
<feature type="binding site" evidence="15">
    <location>
        <position position="269"/>
    </location>
    <ligand>
        <name>[3Fe-4S] cluster</name>
        <dbReference type="ChEBI" id="CHEBI:21137"/>
    </ligand>
</feature>
<evidence type="ECO:0000256" key="13">
    <source>
        <dbReference type="ARBA" id="ARBA00023291"/>
    </source>
</evidence>
<keyword evidence="12 15" id="KW-0411">Iron-sulfur</keyword>
<comment type="catalytic activity">
    <reaction evidence="14">
        <text>H2 + A = AH2</text>
        <dbReference type="Rhea" id="RHEA:12116"/>
        <dbReference type="ChEBI" id="CHEBI:13193"/>
        <dbReference type="ChEBI" id="CHEBI:17499"/>
        <dbReference type="ChEBI" id="CHEBI:18276"/>
        <dbReference type="EC" id="1.12.99.6"/>
    </reaction>
</comment>
<evidence type="ECO:0000256" key="12">
    <source>
        <dbReference type="ARBA" id="ARBA00023014"/>
    </source>
</evidence>
<dbReference type="InterPro" id="IPR006137">
    <property type="entry name" value="NADH_UbQ_OxRdtase-like_20kDa"/>
</dbReference>
<feature type="binding site" evidence="15">
    <location>
        <position position="272"/>
    </location>
    <ligand>
        <name>[3Fe-4S] cluster</name>
        <dbReference type="ChEBI" id="CHEBI:21137"/>
    </ligand>
</feature>